<dbReference type="Proteomes" id="UP001165085">
    <property type="component" value="Unassembled WGS sequence"/>
</dbReference>
<feature type="compositionally biased region" description="Low complexity" evidence="1">
    <location>
        <begin position="74"/>
        <end position="89"/>
    </location>
</feature>
<proteinExistence type="predicted"/>
<reference evidence="3" key="1">
    <citation type="journal article" date="2023" name="Commun. Biol.">
        <title>Genome analysis of Parmales, the sister group of diatoms, reveals the evolutionary specialization of diatoms from phago-mixotrophs to photoautotrophs.</title>
        <authorList>
            <person name="Ban H."/>
            <person name="Sato S."/>
            <person name="Yoshikawa S."/>
            <person name="Yamada K."/>
            <person name="Nakamura Y."/>
            <person name="Ichinomiya M."/>
            <person name="Sato N."/>
            <person name="Blanc-Mathieu R."/>
            <person name="Endo H."/>
            <person name="Kuwata A."/>
            <person name="Ogata H."/>
        </authorList>
    </citation>
    <scope>NUCLEOTIDE SEQUENCE [LARGE SCALE GENOMIC DNA]</scope>
    <source>
        <strain evidence="3">NIES 3701</strain>
    </source>
</reference>
<evidence type="ECO:0000256" key="1">
    <source>
        <dbReference type="SAM" id="MobiDB-lite"/>
    </source>
</evidence>
<name>A0A9W7AXM1_9STRA</name>
<feature type="region of interest" description="Disordered" evidence="1">
    <location>
        <begin position="1"/>
        <end position="104"/>
    </location>
</feature>
<accession>A0A9W7AXM1</accession>
<evidence type="ECO:0000313" key="3">
    <source>
        <dbReference type="Proteomes" id="UP001165085"/>
    </source>
</evidence>
<protein>
    <submittedName>
        <fullName evidence="2">Uncharacterized protein</fullName>
    </submittedName>
</protein>
<dbReference type="EMBL" id="BRXY01000214">
    <property type="protein sequence ID" value="GMH77835.1"/>
    <property type="molecule type" value="Genomic_DNA"/>
</dbReference>
<dbReference type="OrthoDB" id="188626at2759"/>
<dbReference type="AlphaFoldDB" id="A0A9W7AXM1"/>
<sequence length="329" mass="37281">MPLTAAQLGKLTRKSVSMMQKTKFEATPSSPKNKSKKKKSQPKPSRSLPSIPRARRGGGKEITRTDMHGRVRKSTPSSDPLSYSSSTLPRPKTKQQTKKGKVEKDDAGLRWVVDSREQLEYVASRRNELESRGTIAKRMYERKMANNTTSINFDGFGENKIEYVSDMMRSFVPRDQFEGFERRDPFQDLKRAKQLKQMLQKSNIDLGSGFGGNDAAWITDNQASSKKVLEAVALDERKFGKRDPFKDIKRARALKQQLQKSTLDLGSGFGGNPEAWITDKQFCQQVVDKALSSGEFKGRDPSKDRAHAKALKKYLQRTTLQLGFDSRYM</sequence>
<feature type="compositionally biased region" description="Basic and acidic residues" evidence="1">
    <location>
        <begin position="58"/>
        <end position="69"/>
    </location>
</feature>
<comment type="caution">
    <text evidence="2">The sequence shown here is derived from an EMBL/GenBank/DDBJ whole genome shotgun (WGS) entry which is preliminary data.</text>
</comment>
<organism evidence="2 3">
    <name type="scientific">Triparma strigata</name>
    <dbReference type="NCBI Taxonomy" id="1606541"/>
    <lineage>
        <taxon>Eukaryota</taxon>
        <taxon>Sar</taxon>
        <taxon>Stramenopiles</taxon>
        <taxon>Ochrophyta</taxon>
        <taxon>Bolidophyceae</taxon>
        <taxon>Parmales</taxon>
        <taxon>Triparmaceae</taxon>
        <taxon>Triparma</taxon>
    </lineage>
</organism>
<evidence type="ECO:0000313" key="2">
    <source>
        <dbReference type="EMBL" id="GMH77835.1"/>
    </source>
</evidence>
<keyword evidence="3" id="KW-1185">Reference proteome</keyword>
<gene>
    <name evidence="2" type="ORF">TrST_g12446</name>
</gene>